<organism evidence="2">
    <name type="scientific">Tanacetum cinerariifolium</name>
    <name type="common">Dalmatian daisy</name>
    <name type="synonym">Chrysanthemum cinerariifolium</name>
    <dbReference type="NCBI Taxonomy" id="118510"/>
    <lineage>
        <taxon>Eukaryota</taxon>
        <taxon>Viridiplantae</taxon>
        <taxon>Streptophyta</taxon>
        <taxon>Embryophyta</taxon>
        <taxon>Tracheophyta</taxon>
        <taxon>Spermatophyta</taxon>
        <taxon>Magnoliopsida</taxon>
        <taxon>eudicotyledons</taxon>
        <taxon>Gunneridae</taxon>
        <taxon>Pentapetalae</taxon>
        <taxon>asterids</taxon>
        <taxon>campanulids</taxon>
        <taxon>Asterales</taxon>
        <taxon>Asteraceae</taxon>
        <taxon>Asteroideae</taxon>
        <taxon>Anthemideae</taxon>
        <taxon>Anthemidinae</taxon>
        <taxon>Tanacetum</taxon>
    </lineage>
</organism>
<feature type="compositionally biased region" description="Basic and acidic residues" evidence="1">
    <location>
        <begin position="62"/>
        <end position="78"/>
    </location>
</feature>
<protein>
    <submittedName>
        <fullName evidence="2">Uncharacterized protein</fullName>
    </submittedName>
</protein>
<proteinExistence type="predicted"/>
<dbReference type="EMBL" id="BKCJ010006710">
    <property type="protein sequence ID" value="GEU73545.1"/>
    <property type="molecule type" value="Genomic_DNA"/>
</dbReference>
<comment type="caution">
    <text evidence="2">The sequence shown here is derived from an EMBL/GenBank/DDBJ whole genome shotgun (WGS) entry which is preliminary data.</text>
</comment>
<feature type="region of interest" description="Disordered" evidence="1">
    <location>
        <begin position="60"/>
        <end position="117"/>
    </location>
</feature>
<gene>
    <name evidence="2" type="ORF">Tci_045523</name>
</gene>
<evidence type="ECO:0000256" key="1">
    <source>
        <dbReference type="SAM" id="MobiDB-lite"/>
    </source>
</evidence>
<name>A0A6L2MML1_TANCI</name>
<accession>A0A6L2MML1</accession>
<sequence>MTQLVIEKEVNAKVEEAFAAEKGKETQRYCDRRSNSSITLDLQIGYMESIIKSIRQEIQASKGEESSAAKDEEFKNFLDTDSDATAGSSWYDTDKDDAENSNMDISDDDLIKDMMMR</sequence>
<reference evidence="2" key="1">
    <citation type="journal article" date="2019" name="Sci. Rep.">
        <title>Draft genome of Tanacetum cinerariifolium, the natural source of mosquito coil.</title>
        <authorList>
            <person name="Yamashiro T."/>
            <person name="Shiraishi A."/>
            <person name="Satake H."/>
            <person name="Nakayama K."/>
        </authorList>
    </citation>
    <scope>NUCLEOTIDE SEQUENCE</scope>
</reference>
<evidence type="ECO:0000313" key="2">
    <source>
        <dbReference type="EMBL" id="GEU73545.1"/>
    </source>
</evidence>
<dbReference type="AlphaFoldDB" id="A0A6L2MML1"/>
<feature type="compositionally biased region" description="Acidic residues" evidence="1">
    <location>
        <begin position="94"/>
        <end position="108"/>
    </location>
</feature>